<dbReference type="GO" id="GO:0000400">
    <property type="term" value="F:four-way junction DNA binding"/>
    <property type="evidence" value="ECO:0007669"/>
    <property type="project" value="UniProtKB-UniRule"/>
</dbReference>
<keyword evidence="1 6" id="KW-0963">Cytoplasm</keyword>
<evidence type="ECO:0000256" key="2">
    <source>
        <dbReference type="ARBA" id="ARBA00022763"/>
    </source>
</evidence>
<dbReference type="InterPro" id="IPR011114">
    <property type="entry name" value="RuvA_C"/>
</dbReference>
<comment type="caution">
    <text evidence="8">The sequence shown here is derived from an EMBL/GenBank/DDBJ whole genome shotgun (WGS) entry which is preliminary data.</text>
</comment>
<feature type="region of interest" description="Domain I" evidence="6">
    <location>
        <begin position="1"/>
        <end position="64"/>
    </location>
</feature>
<evidence type="ECO:0000256" key="4">
    <source>
        <dbReference type="ARBA" id="ARBA00023172"/>
    </source>
</evidence>
<proteinExistence type="inferred from homology"/>
<dbReference type="InterPro" id="IPR013849">
    <property type="entry name" value="DNA_helicase_Holl-junc_RuvA_I"/>
</dbReference>
<gene>
    <name evidence="6 8" type="primary">ruvA</name>
    <name evidence="8" type="ORF">FJZ47_04010</name>
</gene>
<comment type="domain">
    <text evidence="6">Has three domains with a flexible linker between the domains II and III and assumes an 'L' shape. Domain III is highly mobile and contacts RuvB.</text>
</comment>
<dbReference type="SMART" id="SM00278">
    <property type="entry name" value="HhH1"/>
    <property type="match status" value="2"/>
</dbReference>
<comment type="caution">
    <text evidence="6">Lacks conserved residue(s) required for the propagation of feature annotation.</text>
</comment>
<evidence type="ECO:0000256" key="6">
    <source>
        <dbReference type="HAMAP-Rule" id="MF_00031"/>
    </source>
</evidence>
<dbReference type="SUPFAM" id="SSF47781">
    <property type="entry name" value="RuvA domain 2-like"/>
    <property type="match status" value="1"/>
</dbReference>
<reference evidence="8" key="1">
    <citation type="submission" date="2019-03" db="EMBL/GenBank/DDBJ databases">
        <title>Lake Tanganyika Metagenome-Assembled Genomes (MAGs).</title>
        <authorList>
            <person name="Tran P."/>
        </authorList>
    </citation>
    <scope>NUCLEOTIDE SEQUENCE</scope>
    <source>
        <strain evidence="8">K_DeepCast_65m_m2_066</strain>
    </source>
</reference>
<evidence type="ECO:0000313" key="8">
    <source>
        <dbReference type="EMBL" id="MBM3222955.1"/>
    </source>
</evidence>
<accession>A0A937W0G6</accession>
<feature type="region of interest" description="Domain III" evidence="6">
    <location>
        <begin position="149"/>
        <end position="201"/>
    </location>
</feature>
<dbReference type="GO" id="GO:0009379">
    <property type="term" value="C:Holliday junction helicase complex"/>
    <property type="evidence" value="ECO:0007669"/>
    <property type="project" value="InterPro"/>
</dbReference>
<dbReference type="InterPro" id="IPR012340">
    <property type="entry name" value="NA-bd_OB-fold"/>
</dbReference>
<keyword evidence="2 6" id="KW-0227">DNA damage</keyword>
<dbReference type="AlphaFoldDB" id="A0A937W0G6"/>
<dbReference type="GO" id="GO:0006310">
    <property type="term" value="P:DNA recombination"/>
    <property type="evidence" value="ECO:0007669"/>
    <property type="project" value="UniProtKB-UniRule"/>
</dbReference>
<feature type="domain" description="Helix-hairpin-helix DNA-binding motif class 1" evidence="7">
    <location>
        <begin position="108"/>
        <end position="127"/>
    </location>
</feature>
<dbReference type="CDD" id="cd14332">
    <property type="entry name" value="UBA_RuvA_C"/>
    <property type="match status" value="1"/>
</dbReference>
<feature type="domain" description="Helix-hairpin-helix DNA-binding motif class 1" evidence="7">
    <location>
        <begin position="73"/>
        <end position="92"/>
    </location>
</feature>
<comment type="subcellular location">
    <subcellularLocation>
        <location evidence="6">Cytoplasm</location>
    </subcellularLocation>
</comment>
<organism evidence="8 9">
    <name type="scientific">Tectimicrobiota bacterium</name>
    <dbReference type="NCBI Taxonomy" id="2528274"/>
    <lineage>
        <taxon>Bacteria</taxon>
        <taxon>Pseudomonadati</taxon>
        <taxon>Nitrospinota/Tectimicrobiota group</taxon>
        <taxon>Candidatus Tectimicrobiota</taxon>
    </lineage>
</organism>
<comment type="similarity">
    <text evidence="6">Belongs to the RuvA family.</text>
</comment>
<keyword evidence="5 6" id="KW-0234">DNA repair</keyword>
<dbReference type="Proteomes" id="UP000712673">
    <property type="component" value="Unassembled WGS sequence"/>
</dbReference>
<dbReference type="SUPFAM" id="SSF46929">
    <property type="entry name" value="DNA helicase RuvA subunit, C-terminal domain"/>
    <property type="match status" value="1"/>
</dbReference>
<dbReference type="Pfam" id="PF07499">
    <property type="entry name" value="RuvA_C"/>
    <property type="match status" value="1"/>
</dbReference>
<keyword evidence="3 6" id="KW-0238">DNA-binding</keyword>
<dbReference type="GO" id="GO:0005524">
    <property type="term" value="F:ATP binding"/>
    <property type="evidence" value="ECO:0007669"/>
    <property type="project" value="InterPro"/>
</dbReference>
<dbReference type="Gene3D" id="1.10.8.10">
    <property type="entry name" value="DNA helicase RuvA subunit, C-terminal domain"/>
    <property type="match status" value="1"/>
</dbReference>
<dbReference type="EMBL" id="VGLS01000076">
    <property type="protein sequence ID" value="MBM3222955.1"/>
    <property type="molecule type" value="Genomic_DNA"/>
</dbReference>
<dbReference type="GO" id="GO:0048476">
    <property type="term" value="C:Holliday junction resolvase complex"/>
    <property type="evidence" value="ECO:0007669"/>
    <property type="project" value="UniProtKB-UniRule"/>
</dbReference>
<dbReference type="GO" id="GO:0009378">
    <property type="term" value="F:four-way junction helicase activity"/>
    <property type="evidence" value="ECO:0007669"/>
    <property type="project" value="InterPro"/>
</dbReference>
<evidence type="ECO:0000313" key="9">
    <source>
        <dbReference type="Proteomes" id="UP000712673"/>
    </source>
</evidence>
<dbReference type="Gene3D" id="2.40.50.140">
    <property type="entry name" value="Nucleic acid-binding proteins"/>
    <property type="match status" value="1"/>
</dbReference>
<dbReference type="InterPro" id="IPR036267">
    <property type="entry name" value="RuvA_C_sf"/>
</dbReference>
<evidence type="ECO:0000256" key="3">
    <source>
        <dbReference type="ARBA" id="ARBA00023125"/>
    </source>
</evidence>
<dbReference type="InterPro" id="IPR003583">
    <property type="entry name" value="Hlx-hairpin-Hlx_DNA-bd_motif"/>
</dbReference>
<evidence type="ECO:0000259" key="7">
    <source>
        <dbReference type="SMART" id="SM00278"/>
    </source>
</evidence>
<sequence length="201" mass="22155">MIAHVQGVLVVKTVERIVLDVHGVGYQAVVPLSTYYALPDLQERVTLLTTMYVREDTMRLYGFATPEEQEVFELLIGVSSVGPRLALNMLSSLSAADLRQAIAQSDTRRLQAIPGVGRKTAERVVLELQEKMSALQLTTSGQPHITVTEDEQTLRDVMSALLNLGYRQTEAEKAVRTAQAKQAGPLTLERLLKDALQALAR</sequence>
<evidence type="ECO:0000256" key="1">
    <source>
        <dbReference type="ARBA" id="ARBA00022490"/>
    </source>
</evidence>
<comment type="function">
    <text evidence="6">The RuvA-RuvB-RuvC complex processes Holliday junction (HJ) DNA during genetic recombination and DNA repair, while the RuvA-RuvB complex plays an important role in the rescue of blocked DNA replication forks via replication fork reversal (RFR). RuvA specifically binds to HJ cruciform DNA, conferring on it an open structure. The RuvB hexamer acts as an ATP-dependent pump, pulling dsDNA into and through the RuvAB complex. HJ branch migration allows RuvC to scan DNA until it finds its consensus sequence, where it cleaves and resolves the cruciform DNA.</text>
</comment>
<dbReference type="Pfam" id="PF01330">
    <property type="entry name" value="RuvA_N"/>
    <property type="match status" value="1"/>
</dbReference>
<name>A0A937W0G6_UNCTE</name>
<dbReference type="SUPFAM" id="SSF50249">
    <property type="entry name" value="Nucleic acid-binding proteins"/>
    <property type="match status" value="1"/>
</dbReference>
<evidence type="ECO:0000256" key="5">
    <source>
        <dbReference type="ARBA" id="ARBA00023204"/>
    </source>
</evidence>
<dbReference type="GO" id="GO:0006281">
    <property type="term" value="P:DNA repair"/>
    <property type="evidence" value="ECO:0007669"/>
    <property type="project" value="UniProtKB-UniRule"/>
</dbReference>
<dbReference type="GO" id="GO:0005737">
    <property type="term" value="C:cytoplasm"/>
    <property type="evidence" value="ECO:0007669"/>
    <property type="project" value="UniProtKB-SubCell"/>
</dbReference>
<dbReference type="InterPro" id="IPR000085">
    <property type="entry name" value="RuvA"/>
</dbReference>
<dbReference type="InterPro" id="IPR010994">
    <property type="entry name" value="RuvA_2-like"/>
</dbReference>
<comment type="subunit">
    <text evidence="6">Homotetramer. Forms an RuvA(8)-RuvB(12)-Holliday junction (HJ) complex. HJ DNA is sandwiched between 2 RuvA tetramers; dsDNA enters through RuvA and exits via RuvB. An RuvB hexamer assembles on each DNA strand where it exits the tetramer. Each RuvB hexamer is contacted by two RuvA subunits (via domain III) on 2 adjacent RuvB subunits; this complex drives branch migration. In the full resolvosome a probable DNA-RuvA(4)-RuvB(12)-RuvC(2) complex forms which resolves the HJ.</text>
</comment>
<dbReference type="Gene3D" id="1.10.150.20">
    <property type="entry name" value="5' to 3' exonuclease, C-terminal subdomain"/>
    <property type="match status" value="1"/>
</dbReference>
<dbReference type="NCBIfam" id="TIGR00084">
    <property type="entry name" value="ruvA"/>
    <property type="match status" value="1"/>
</dbReference>
<dbReference type="HAMAP" id="MF_00031">
    <property type="entry name" value="DNA_HJ_migration_RuvA"/>
    <property type="match status" value="1"/>
</dbReference>
<dbReference type="Pfam" id="PF14520">
    <property type="entry name" value="HHH_5"/>
    <property type="match status" value="1"/>
</dbReference>
<protein>
    <recommendedName>
        <fullName evidence="6">Holliday junction branch migration complex subunit RuvA</fullName>
    </recommendedName>
</protein>
<keyword evidence="4 6" id="KW-0233">DNA recombination</keyword>